<keyword evidence="2" id="KW-0378">Hydrolase</keyword>
<dbReference type="Proteomes" id="UP000283383">
    <property type="component" value="Unassembled WGS sequence"/>
</dbReference>
<feature type="signal peptide" evidence="3">
    <location>
        <begin position="1"/>
        <end position="20"/>
    </location>
</feature>
<feature type="chain" id="PRO_5019347586" description="Secreted effector protein" evidence="3">
    <location>
        <begin position="21"/>
        <end position="169"/>
    </location>
</feature>
<dbReference type="EMBL" id="MCBQ01008813">
    <property type="protein sequence ID" value="RKF74787.1"/>
    <property type="molecule type" value="Genomic_DNA"/>
</dbReference>
<comment type="caution">
    <text evidence="4">The sequence shown here is derived from an EMBL/GenBank/DDBJ whole genome shotgun (WGS) entry which is preliminary data.</text>
</comment>
<evidence type="ECO:0000256" key="1">
    <source>
        <dbReference type="ARBA" id="ARBA00022722"/>
    </source>
</evidence>
<sequence length="169" mass="19469">MRKCLIITVLSAILFTSISCLTTGRHPRVKKIPPYVLRPQRKPMKGYDCKIGFYLKLNADRAETIACTRLNKPWYSRMFYKYPKKYNPKSGRGNSSGEKLYKYPLLLEKVYNGIRSNPDGNAFLIINKKCEFIEVVSKKLCKPGTCPKKVEFEKCKLESIVPQGYSQNT</sequence>
<keyword evidence="3" id="KW-0732">Signal</keyword>
<evidence type="ECO:0000313" key="5">
    <source>
        <dbReference type="Proteomes" id="UP000283383"/>
    </source>
</evidence>
<accession>A0A420IJS9</accession>
<dbReference type="SUPFAM" id="SSF53933">
    <property type="entry name" value="Microbial ribonucleases"/>
    <property type="match status" value="1"/>
</dbReference>
<dbReference type="GO" id="GO:0004540">
    <property type="term" value="F:RNA nuclease activity"/>
    <property type="evidence" value="ECO:0007669"/>
    <property type="project" value="InterPro"/>
</dbReference>
<evidence type="ECO:0000313" key="4">
    <source>
        <dbReference type="EMBL" id="RKF74787.1"/>
    </source>
</evidence>
<dbReference type="GO" id="GO:0016787">
    <property type="term" value="F:hydrolase activity"/>
    <property type="evidence" value="ECO:0007669"/>
    <property type="project" value="UniProtKB-KW"/>
</dbReference>
<dbReference type="Gene3D" id="3.10.450.30">
    <property type="entry name" value="Microbial ribonucleases"/>
    <property type="match status" value="1"/>
</dbReference>
<dbReference type="AlphaFoldDB" id="A0A420IJS9"/>
<proteinExistence type="predicted"/>
<reference evidence="4 5" key="1">
    <citation type="journal article" date="2018" name="BMC Genomics">
        <title>Comparative genome analyses reveal sequence features reflecting distinct modes of host-adaptation between dicot and monocot powdery mildew.</title>
        <authorList>
            <person name="Wu Y."/>
            <person name="Ma X."/>
            <person name="Pan Z."/>
            <person name="Kale S.D."/>
            <person name="Song Y."/>
            <person name="King H."/>
            <person name="Zhang Q."/>
            <person name="Presley C."/>
            <person name="Deng X."/>
            <person name="Wei C.I."/>
            <person name="Xiao S."/>
        </authorList>
    </citation>
    <scope>NUCLEOTIDE SEQUENCE [LARGE SCALE GENOMIC DNA]</scope>
    <source>
        <strain evidence="4">UMSG3</strain>
    </source>
</reference>
<dbReference type="PROSITE" id="PS51257">
    <property type="entry name" value="PROKAR_LIPOPROTEIN"/>
    <property type="match status" value="1"/>
</dbReference>
<evidence type="ECO:0008006" key="6">
    <source>
        <dbReference type="Google" id="ProtNLM"/>
    </source>
</evidence>
<name>A0A420IJS9_9PEZI</name>
<evidence type="ECO:0000256" key="2">
    <source>
        <dbReference type="ARBA" id="ARBA00022801"/>
    </source>
</evidence>
<evidence type="ECO:0000256" key="3">
    <source>
        <dbReference type="SAM" id="SignalP"/>
    </source>
</evidence>
<dbReference type="InterPro" id="IPR016191">
    <property type="entry name" value="Ribonuclease/ribotoxin"/>
</dbReference>
<protein>
    <recommendedName>
        <fullName evidence="6">Secreted effector protein</fullName>
    </recommendedName>
</protein>
<keyword evidence="5" id="KW-1185">Reference proteome</keyword>
<dbReference type="GO" id="GO:0003723">
    <property type="term" value="F:RNA binding"/>
    <property type="evidence" value="ECO:0007669"/>
    <property type="project" value="InterPro"/>
</dbReference>
<organism evidence="4 5">
    <name type="scientific">Golovinomyces cichoracearum</name>
    <dbReference type="NCBI Taxonomy" id="62708"/>
    <lineage>
        <taxon>Eukaryota</taxon>
        <taxon>Fungi</taxon>
        <taxon>Dikarya</taxon>
        <taxon>Ascomycota</taxon>
        <taxon>Pezizomycotina</taxon>
        <taxon>Leotiomycetes</taxon>
        <taxon>Erysiphales</taxon>
        <taxon>Erysiphaceae</taxon>
        <taxon>Golovinomyces</taxon>
    </lineage>
</organism>
<keyword evidence="1" id="KW-0540">Nuclease</keyword>
<gene>
    <name evidence="4" type="ORF">GcM3_088027b</name>
</gene>